<dbReference type="Proteomes" id="UP000030675">
    <property type="component" value="Unassembled WGS sequence"/>
</dbReference>
<evidence type="ECO:0000313" key="2">
    <source>
        <dbReference type="EMBL" id="GAD31908.1"/>
    </source>
</evidence>
<sequence length="201" mass="23275">MFIEFEDIKTYVAIAAFIISVFALLNGRKSRKIAEESLAVSKQIKREAEIEYLQTIPAIDVLEVIKVNDAYRAVLLLSNMRSTPFRINCVGLNKKVYKKRNIKNYIRSKTDSDFNWDYEKIDDFDWNPQGDLDTLEKYTNEAAKFLVVKDQEKVLITIPDFNQYATYQIKVNTTHGVVTLAGRISPDGKVYFCKEFKQSFT</sequence>
<keyword evidence="1" id="KW-0812">Transmembrane</keyword>
<evidence type="ECO:0000313" key="3">
    <source>
        <dbReference type="Proteomes" id="UP000030675"/>
    </source>
</evidence>
<name>V5F711_PHOLE</name>
<dbReference type="HOGENOM" id="CLU_1364611_0_0_6"/>
<dbReference type="AlphaFoldDB" id="V5F711"/>
<keyword evidence="1" id="KW-0472">Membrane</keyword>
<dbReference type="RefSeq" id="WP_023934778.1">
    <property type="nucleotide sequence ID" value="NZ_DF196821.1"/>
</dbReference>
<accession>V5F711</accession>
<protein>
    <submittedName>
        <fullName evidence="2">Uncharacterized protein</fullName>
    </submittedName>
</protein>
<gene>
    <name evidence="2" type="ORF">PLEI_3573</name>
</gene>
<proteinExistence type="predicted"/>
<organism evidence="2 3">
    <name type="scientific">Photobacterium leiognathi lrivu.4.1</name>
    <dbReference type="NCBI Taxonomy" id="1248232"/>
    <lineage>
        <taxon>Bacteria</taxon>
        <taxon>Pseudomonadati</taxon>
        <taxon>Pseudomonadota</taxon>
        <taxon>Gammaproteobacteria</taxon>
        <taxon>Vibrionales</taxon>
        <taxon>Vibrionaceae</taxon>
        <taxon>Photobacterium</taxon>
    </lineage>
</organism>
<feature type="transmembrane region" description="Helical" evidence="1">
    <location>
        <begin position="12"/>
        <end position="28"/>
    </location>
</feature>
<dbReference type="EMBL" id="DF196821">
    <property type="protein sequence ID" value="GAD31908.1"/>
    <property type="molecule type" value="Genomic_DNA"/>
</dbReference>
<reference evidence="3" key="1">
    <citation type="submission" date="2012-12" db="EMBL/GenBank/DDBJ databases">
        <title>Genome Sequence of Photobacterium leiognathi lrivu.4.1.</title>
        <authorList>
            <person name="Urbanczyk H."/>
            <person name="Ogura Y."/>
            <person name="Hayashi T."/>
            <person name="Dunlap P.V."/>
        </authorList>
    </citation>
    <scope>NUCLEOTIDE SEQUENCE [LARGE SCALE GENOMIC DNA]</scope>
    <source>
        <strain evidence="3">lrivu.4.1</strain>
    </source>
</reference>
<keyword evidence="1" id="KW-1133">Transmembrane helix</keyword>
<evidence type="ECO:0000256" key="1">
    <source>
        <dbReference type="SAM" id="Phobius"/>
    </source>
</evidence>